<reference evidence="2" key="1">
    <citation type="journal article" date="2014" name="Front. Microbiol.">
        <title>High frequency of phylogenetically diverse reductive dehalogenase-homologous genes in deep subseafloor sedimentary metagenomes.</title>
        <authorList>
            <person name="Kawai M."/>
            <person name="Futagami T."/>
            <person name="Toyoda A."/>
            <person name="Takaki Y."/>
            <person name="Nishi S."/>
            <person name="Hori S."/>
            <person name="Arai W."/>
            <person name="Tsubouchi T."/>
            <person name="Morono Y."/>
            <person name="Uchiyama I."/>
            <person name="Ito T."/>
            <person name="Fujiyama A."/>
            <person name="Inagaki F."/>
            <person name="Takami H."/>
        </authorList>
    </citation>
    <scope>NUCLEOTIDE SEQUENCE</scope>
    <source>
        <strain evidence="2">Expedition CK06-06</strain>
    </source>
</reference>
<dbReference type="Gene3D" id="3.30.700.10">
    <property type="entry name" value="Glycoprotein, Type 4 Pilin"/>
    <property type="match status" value="1"/>
</dbReference>
<sequence>ELDIFSMALEMYRSDIGHYPLSAYGLEELAVNTSGEKKWNGPYLQLTAYTRRGGCKWKEKYEEADVPLDPWGNEYYYGDANDVQTHYPAEYSPGCCAVGSLGADGEQGGEGWNKDIVRVCIK</sequence>
<dbReference type="SUPFAM" id="SSF54523">
    <property type="entry name" value="Pili subunits"/>
    <property type="match status" value="2"/>
</dbReference>
<feature type="domain" description="Type II secretion system protein GspG C-terminal" evidence="1">
    <location>
        <begin position="54"/>
        <end position="117"/>
    </location>
</feature>
<gene>
    <name evidence="2" type="ORF">S01H4_14045</name>
</gene>
<feature type="non-terminal residue" evidence="2">
    <location>
        <position position="1"/>
    </location>
</feature>
<dbReference type="InterPro" id="IPR045584">
    <property type="entry name" value="Pilin-like"/>
</dbReference>
<accession>X0ZEV4</accession>
<dbReference type="AlphaFoldDB" id="X0ZEV4"/>
<proteinExistence type="predicted"/>
<name>X0ZEV4_9ZZZZ</name>
<protein>
    <recommendedName>
        <fullName evidence="1">Type II secretion system protein GspG C-terminal domain-containing protein</fullName>
    </recommendedName>
</protein>
<evidence type="ECO:0000313" key="2">
    <source>
        <dbReference type="EMBL" id="GAG58858.1"/>
    </source>
</evidence>
<dbReference type="Pfam" id="PF08334">
    <property type="entry name" value="T2SSG"/>
    <property type="match status" value="2"/>
</dbReference>
<dbReference type="EMBL" id="BART01006167">
    <property type="protein sequence ID" value="GAG58858.1"/>
    <property type="molecule type" value="Genomic_DNA"/>
</dbReference>
<feature type="domain" description="Type II secretion system protein GspG C-terminal" evidence="1">
    <location>
        <begin position="3"/>
        <end position="45"/>
    </location>
</feature>
<comment type="caution">
    <text evidence="2">The sequence shown here is derived from an EMBL/GenBank/DDBJ whole genome shotgun (WGS) entry which is preliminary data.</text>
</comment>
<evidence type="ECO:0000259" key="1">
    <source>
        <dbReference type="Pfam" id="PF08334"/>
    </source>
</evidence>
<dbReference type="InterPro" id="IPR013545">
    <property type="entry name" value="T2SS_protein-GspG_C"/>
</dbReference>
<organism evidence="2">
    <name type="scientific">marine sediment metagenome</name>
    <dbReference type="NCBI Taxonomy" id="412755"/>
    <lineage>
        <taxon>unclassified sequences</taxon>
        <taxon>metagenomes</taxon>
        <taxon>ecological metagenomes</taxon>
    </lineage>
</organism>